<accession>A0A7J5ZDU0</accession>
<dbReference type="InterPro" id="IPR036388">
    <property type="entry name" value="WH-like_DNA-bd_sf"/>
</dbReference>
<dbReference type="InterPro" id="IPR001346">
    <property type="entry name" value="Interferon_reg_fact_DNA-bd_dom"/>
</dbReference>
<proteinExistence type="predicted"/>
<name>A0A7J5ZDU0_DISMA</name>
<dbReference type="AlphaFoldDB" id="A0A7J5ZDU0"/>
<feature type="compositionally biased region" description="Basic residues" evidence="1">
    <location>
        <begin position="65"/>
        <end position="75"/>
    </location>
</feature>
<dbReference type="InterPro" id="IPR036390">
    <property type="entry name" value="WH_DNA-bd_sf"/>
</dbReference>
<evidence type="ECO:0000256" key="1">
    <source>
        <dbReference type="SAM" id="MobiDB-lite"/>
    </source>
</evidence>
<dbReference type="Gene3D" id="1.10.10.10">
    <property type="entry name" value="Winged helix-like DNA-binding domain superfamily/Winged helix DNA-binding domain"/>
    <property type="match status" value="1"/>
</dbReference>
<dbReference type="OrthoDB" id="6538197at2759"/>
<sequence>MHSAGKYVEGQVCDPKTWKANFRCAMTSVPDFEEVKDKIINKEHRAVRIFRMLPVSPKSRDKLSKAKQTKSRMKNAIKMEEDSDSSETSSTQVNKVDSSVQTDQTDVSFLNPCEVPDWSVSLEIDSSFPNAFCHRFEVSPEHSSDYDSAEDIIKICQELESSWPTFTSDCSGLLSNEACNSPGSQWSDTSSADELDEIPSYTTLGSNYTNRQDNLWAPFL</sequence>
<dbReference type="PANTHER" id="PTHR11949">
    <property type="entry name" value="INTERFERON REGULATORY FACTOR"/>
    <property type="match status" value="1"/>
</dbReference>
<comment type="caution">
    <text evidence="3">The sequence shown here is derived from an EMBL/GenBank/DDBJ whole genome shotgun (WGS) entry which is preliminary data.</text>
</comment>
<dbReference type="Pfam" id="PF00605">
    <property type="entry name" value="IRF"/>
    <property type="match status" value="1"/>
</dbReference>
<protein>
    <recommendedName>
        <fullName evidence="2">IRF tryptophan pentad repeat domain-containing protein</fullName>
    </recommendedName>
</protein>
<dbReference type="Proteomes" id="UP000518266">
    <property type="component" value="Unassembled WGS sequence"/>
</dbReference>
<feature type="region of interest" description="Disordered" evidence="1">
    <location>
        <begin position="59"/>
        <end position="101"/>
    </location>
</feature>
<dbReference type="EMBL" id="JAAKFY010000002">
    <property type="protein sequence ID" value="KAF3859985.1"/>
    <property type="molecule type" value="Genomic_DNA"/>
</dbReference>
<evidence type="ECO:0000313" key="4">
    <source>
        <dbReference type="Proteomes" id="UP000518266"/>
    </source>
</evidence>
<feature type="compositionally biased region" description="Polar residues" evidence="1">
    <location>
        <begin position="92"/>
        <end position="101"/>
    </location>
</feature>
<keyword evidence="4" id="KW-1185">Reference proteome</keyword>
<reference evidence="3 4" key="1">
    <citation type="submission" date="2020-03" db="EMBL/GenBank/DDBJ databases">
        <title>Dissostichus mawsoni Genome sequencing and assembly.</title>
        <authorList>
            <person name="Park H."/>
        </authorList>
    </citation>
    <scope>NUCLEOTIDE SEQUENCE [LARGE SCALE GENOMIC DNA]</scope>
    <source>
        <strain evidence="3">DM0001</strain>
        <tissue evidence="3">Muscle</tissue>
    </source>
</reference>
<dbReference type="GO" id="GO:0002376">
    <property type="term" value="P:immune system process"/>
    <property type="evidence" value="ECO:0007669"/>
    <property type="project" value="TreeGrafter"/>
</dbReference>
<gene>
    <name evidence="3" type="ORF">F7725_000240</name>
</gene>
<dbReference type="PANTHER" id="PTHR11949:SF3">
    <property type="entry name" value="INTERFERON REGULATORY FACTOR 1"/>
    <property type="match status" value="1"/>
</dbReference>
<dbReference type="PROSITE" id="PS51507">
    <property type="entry name" value="IRF_2"/>
    <property type="match status" value="1"/>
</dbReference>
<organism evidence="3 4">
    <name type="scientific">Dissostichus mawsoni</name>
    <name type="common">Antarctic cod</name>
    <dbReference type="NCBI Taxonomy" id="36200"/>
    <lineage>
        <taxon>Eukaryota</taxon>
        <taxon>Metazoa</taxon>
        <taxon>Chordata</taxon>
        <taxon>Craniata</taxon>
        <taxon>Vertebrata</taxon>
        <taxon>Euteleostomi</taxon>
        <taxon>Actinopterygii</taxon>
        <taxon>Neopterygii</taxon>
        <taxon>Teleostei</taxon>
        <taxon>Neoteleostei</taxon>
        <taxon>Acanthomorphata</taxon>
        <taxon>Eupercaria</taxon>
        <taxon>Perciformes</taxon>
        <taxon>Notothenioidei</taxon>
        <taxon>Nototheniidae</taxon>
        <taxon>Dissostichus</taxon>
    </lineage>
</organism>
<dbReference type="GO" id="GO:0005634">
    <property type="term" value="C:nucleus"/>
    <property type="evidence" value="ECO:0007669"/>
    <property type="project" value="TreeGrafter"/>
</dbReference>
<evidence type="ECO:0000313" key="3">
    <source>
        <dbReference type="EMBL" id="KAF3859985.1"/>
    </source>
</evidence>
<evidence type="ECO:0000259" key="2">
    <source>
        <dbReference type="PROSITE" id="PS51507"/>
    </source>
</evidence>
<dbReference type="GO" id="GO:0000981">
    <property type="term" value="F:DNA-binding transcription factor activity, RNA polymerase II-specific"/>
    <property type="evidence" value="ECO:0007669"/>
    <property type="project" value="TreeGrafter"/>
</dbReference>
<feature type="domain" description="IRF tryptophan pentad repeat" evidence="2">
    <location>
        <begin position="1"/>
        <end position="54"/>
    </location>
</feature>
<dbReference type="GO" id="GO:0000978">
    <property type="term" value="F:RNA polymerase II cis-regulatory region sequence-specific DNA binding"/>
    <property type="evidence" value="ECO:0007669"/>
    <property type="project" value="TreeGrafter"/>
</dbReference>
<dbReference type="SUPFAM" id="SSF46785">
    <property type="entry name" value="Winged helix' DNA-binding domain"/>
    <property type="match status" value="1"/>
</dbReference>